<feature type="transmembrane region" description="Helical" evidence="15">
    <location>
        <begin position="122"/>
        <end position="140"/>
    </location>
</feature>
<name>A0A7L4DHR5_9AVES</name>
<dbReference type="PRINTS" id="PR00237">
    <property type="entry name" value="GPCRRHODOPSN"/>
</dbReference>
<proteinExistence type="inferred from homology"/>
<feature type="domain" description="G-protein coupled receptors family 1 profile" evidence="16">
    <location>
        <begin position="61"/>
        <end position="332"/>
    </location>
</feature>
<reference evidence="17 18" key="1">
    <citation type="submission" date="2019-09" db="EMBL/GenBank/DDBJ databases">
        <title>Bird 10,000 Genomes (B10K) Project - Family phase.</title>
        <authorList>
            <person name="Zhang G."/>
        </authorList>
    </citation>
    <scope>NUCLEOTIDE SEQUENCE [LARGE SCALE GENOMIC DNA]</scope>
    <source>
        <strain evidence="17">B10K-DU-002-51</strain>
        <tissue evidence="17">Muscle</tissue>
    </source>
</reference>
<dbReference type="GO" id="GO:0008188">
    <property type="term" value="F:neuropeptide receptor activity"/>
    <property type="evidence" value="ECO:0007669"/>
    <property type="project" value="InterPro"/>
</dbReference>
<keyword evidence="5 14" id="KW-0297">G-protein coupled receptor</keyword>
<organism evidence="17 18">
    <name type="scientific">Eurystomus gularis</name>
    <dbReference type="NCBI Taxonomy" id="325343"/>
    <lineage>
        <taxon>Eukaryota</taxon>
        <taxon>Metazoa</taxon>
        <taxon>Chordata</taxon>
        <taxon>Craniata</taxon>
        <taxon>Vertebrata</taxon>
        <taxon>Euteleostomi</taxon>
        <taxon>Archelosauria</taxon>
        <taxon>Archosauria</taxon>
        <taxon>Dinosauria</taxon>
        <taxon>Saurischia</taxon>
        <taxon>Theropoda</taxon>
        <taxon>Coelurosauria</taxon>
        <taxon>Aves</taxon>
        <taxon>Neognathae</taxon>
        <taxon>Neoaves</taxon>
        <taxon>Telluraves</taxon>
        <taxon>Coraciimorphae</taxon>
        <taxon>Coraciiformes</taxon>
        <taxon>Coraciidae</taxon>
        <taxon>Eurystomus</taxon>
    </lineage>
</organism>
<keyword evidence="2" id="KW-1003">Cell membrane</keyword>
<feature type="transmembrane region" description="Helical" evidence="15">
    <location>
        <begin position="160"/>
        <end position="181"/>
    </location>
</feature>
<evidence type="ECO:0000256" key="14">
    <source>
        <dbReference type="RuleBase" id="RU000688"/>
    </source>
</evidence>
<dbReference type="InterPro" id="IPR005397">
    <property type="entry name" value="NPFF_rcpt_2"/>
</dbReference>
<keyword evidence="18" id="KW-1185">Reference proteome</keyword>
<dbReference type="GO" id="GO:0005886">
    <property type="term" value="C:plasma membrane"/>
    <property type="evidence" value="ECO:0007669"/>
    <property type="project" value="UniProtKB-SubCell"/>
</dbReference>
<dbReference type="FunFam" id="1.20.1070.10:FF:000137">
    <property type="entry name" value="neuropeptide FF receptor 2"/>
    <property type="match status" value="1"/>
</dbReference>
<comment type="subcellular location">
    <subcellularLocation>
        <location evidence="1">Cell membrane</location>
        <topology evidence="1">Multi-pass membrane protein</topology>
    </subcellularLocation>
</comment>
<dbReference type="Pfam" id="PF00001">
    <property type="entry name" value="7tm_1"/>
    <property type="match status" value="1"/>
</dbReference>
<dbReference type="InterPro" id="IPR005395">
    <property type="entry name" value="NPFF_rcpt"/>
</dbReference>
<dbReference type="GO" id="GO:0042277">
    <property type="term" value="F:peptide binding"/>
    <property type="evidence" value="ECO:0007669"/>
    <property type="project" value="TreeGrafter"/>
</dbReference>
<dbReference type="PROSITE" id="PS50262">
    <property type="entry name" value="G_PROTEIN_RECEP_F1_2"/>
    <property type="match status" value="1"/>
</dbReference>
<dbReference type="CDD" id="cd15980">
    <property type="entry name" value="7tmA_NPFFR2"/>
    <property type="match status" value="1"/>
</dbReference>
<evidence type="ECO:0000313" key="17">
    <source>
        <dbReference type="EMBL" id="NXW62105.1"/>
    </source>
</evidence>
<dbReference type="GO" id="GO:0031628">
    <property type="term" value="F:opioid receptor binding"/>
    <property type="evidence" value="ECO:0007669"/>
    <property type="project" value="InterPro"/>
</dbReference>
<accession>A0A7L4DHR5</accession>
<dbReference type="PRINTS" id="PR01572">
    <property type="entry name" value="NPFFRECEPTR2"/>
</dbReference>
<feature type="transmembrane region" description="Helical" evidence="15">
    <location>
        <begin position="82"/>
        <end position="102"/>
    </location>
</feature>
<keyword evidence="9" id="KW-0325">Glycoprotein</keyword>
<dbReference type="GO" id="GO:0032870">
    <property type="term" value="P:cellular response to hormone stimulus"/>
    <property type="evidence" value="ECO:0007669"/>
    <property type="project" value="TreeGrafter"/>
</dbReference>
<evidence type="ECO:0000256" key="5">
    <source>
        <dbReference type="ARBA" id="ARBA00023040"/>
    </source>
</evidence>
<dbReference type="Gene3D" id="1.20.1070.10">
    <property type="entry name" value="Rhodopsin 7-helix transmembrane proteins"/>
    <property type="match status" value="1"/>
</dbReference>
<evidence type="ECO:0000256" key="9">
    <source>
        <dbReference type="ARBA" id="ARBA00023180"/>
    </source>
</evidence>
<dbReference type="PROSITE" id="PS00237">
    <property type="entry name" value="G_PROTEIN_RECEP_F1_1"/>
    <property type="match status" value="1"/>
</dbReference>
<evidence type="ECO:0000256" key="6">
    <source>
        <dbReference type="ARBA" id="ARBA00023136"/>
    </source>
</evidence>
<dbReference type="Proteomes" id="UP000541249">
    <property type="component" value="Unassembled WGS sequence"/>
</dbReference>
<evidence type="ECO:0000256" key="15">
    <source>
        <dbReference type="SAM" id="Phobius"/>
    </source>
</evidence>
<dbReference type="InterPro" id="IPR017452">
    <property type="entry name" value="GPCR_Rhodpsn_7TM"/>
</dbReference>
<evidence type="ECO:0000256" key="10">
    <source>
        <dbReference type="ARBA" id="ARBA00023224"/>
    </source>
</evidence>
<feature type="transmembrane region" description="Helical" evidence="15">
    <location>
        <begin position="226"/>
        <end position="250"/>
    </location>
</feature>
<keyword evidence="6 15" id="KW-0472">Membrane</keyword>
<dbReference type="PANTHER" id="PTHR24241">
    <property type="entry name" value="NEUROPEPTIDE RECEPTOR-RELATED G-PROTEIN COUPLED RECEPTOR"/>
    <property type="match status" value="1"/>
</dbReference>
<keyword evidence="4 15" id="KW-1133">Transmembrane helix</keyword>
<protein>
    <recommendedName>
        <fullName evidence="12">Neuropeptide FF receptor 2</fullName>
    </recommendedName>
    <alternativeName>
        <fullName evidence="13">G-protein coupled receptor 74</fullName>
    </alternativeName>
</protein>
<gene>
    <name evidence="17" type="primary">Npffr2</name>
    <name evidence="17" type="ORF">EURGUL_R11078</name>
</gene>
<sequence length="421" mass="47776">SKKTDPNSSLDWLHALNYNGTYKYLYLESNVSYVDFYLHEPSVAAVFIVSYLLIFLLCMVGNGVVCFTVLRSKHMRTVTNLFILNLAVSDILVGIFCMPTTLLDNIIAGWPFGSLVCKMSGMVQGISVSASVFTLVAIAVDRFRCIVYPFKRKLTISTAVAVIAVIWILAVAIMCPSAIMLQVQEEKHFRVVLGYGNETRPVYWCREDWPDPGMRKIYTTVLFANIYLAPLSLIIIMYARISIALFNTAMPLVAKRSQEQRHSVSKKKQKVITMLITVALLFALSWLPLWTLMMLSDYADLSDIQLQIINIYIYPFAHWLAFFNSSVNPIVYGFFNENFRRGFQAAFKLQLCSREMAHREVYSQRGQSNSILPAANCQTPQDQACQNAQEEGKTVKKGNWVTNQHDLIMEDLEEPCNDGIK</sequence>
<dbReference type="PRINTS" id="PR01570">
    <property type="entry name" value="NPFFRECEPTOR"/>
</dbReference>
<keyword evidence="3 14" id="KW-0812">Transmembrane</keyword>
<evidence type="ECO:0000256" key="7">
    <source>
        <dbReference type="ARBA" id="ARBA00023157"/>
    </source>
</evidence>
<dbReference type="PANTHER" id="PTHR24241:SF132">
    <property type="entry name" value="NEUROPEPTIDE FF RECEPTOR 2"/>
    <property type="match status" value="1"/>
</dbReference>
<keyword evidence="8 14" id="KW-0675">Receptor</keyword>
<dbReference type="GO" id="GO:0043408">
    <property type="term" value="P:regulation of MAPK cascade"/>
    <property type="evidence" value="ECO:0007669"/>
    <property type="project" value="InterPro"/>
</dbReference>
<evidence type="ECO:0000256" key="12">
    <source>
        <dbReference type="ARBA" id="ARBA00074416"/>
    </source>
</evidence>
<dbReference type="AlphaFoldDB" id="A0A7L4DHR5"/>
<keyword evidence="10 14" id="KW-0807">Transducer</keyword>
<evidence type="ECO:0000256" key="8">
    <source>
        <dbReference type="ARBA" id="ARBA00023170"/>
    </source>
</evidence>
<keyword evidence="7" id="KW-1015">Disulfide bond</keyword>
<dbReference type="SUPFAM" id="SSF81321">
    <property type="entry name" value="Family A G protein-coupled receptor-like"/>
    <property type="match status" value="1"/>
</dbReference>
<evidence type="ECO:0000256" key="3">
    <source>
        <dbReference type="ARBA" id="ARBA00022692"/>
    </source>
</evidence>
<feature type="transmembrane region" description="Helical" evidence="15">
    <location>
        <begin position="311"/>
        <end position="335"/>
    </location>
</feature>
<dbReference type="SMART" id="SM01381">
    <property type="entry name" value="7TM_GPCR_Srsx"/>
    <property type="match status" value="1"/>
</dbReference>
<evidence type="ECO:0000313" key="18">
    <source>
        <dbReference type="Proteomes" id="UP000541249"/>
    </source>
</evidence>
<dbReference type="EMBL" id="VZZY01017173">
    <property type="protein sequence ID" value="NXW62105.1"/>
    <property type="molecule type" value="Genomic_DNA"/>
</dbReference>
<comment type="similarity">
    <text evidence="14">Belongs to the G-protein coupled receptor 1 family.</text>
</comment>
<evidence type="ECO:0000259" key="16">
    <source>
        <dbReference type="PROSITE" id="PS50262"/>
    </source>
</evidence>
<comment type="caution">
    <text evidence="17">The sequence shown here is derived from an EMBL/GenBank/DDBJ whole genome shotgun (WGS) entry which is preliminary data.</text>
</comment>
<evidence type="ECO:0000256" key="2">
    <source>
        <dbReference type="ARBA" id="ARBA00022475"/>
    </source>
</evidence>
<evidence type="ECO:0000256" key="1">
    <source>
        <dbReference type="ARBA" id="ARBA00004651"/>
    </source>
</evidence>
<feature type="transmembrane region" description="Helical" evidence="15">
    <location>
        <begin position="271"/>
        <end position="291"/>
    </location>
</feature>
<comment type="function">
    <text evidence="11">Receptor for NPAF (A-18-F-amide) and NPFF (F-8-F-amide) neuropeptides, also known as morphine-modulating peptides. Can also be activated by a variety of naturally occurring or synthetic FMRF-amide like ligands. This receptor mediates its action by association with G proteins that activate a phosphatidylinositol-calcium second messenger system.</text>
</comment>
<evidence type="ECO:0000256" key="11">
    <source>
        <dbReference type="ARBA" id="ARBA00025478"/>
    </source>
</evidence>
<feature type="transmembrane region" description="Helical" evidence="15">
    <location>
        <begin position="43"/>
        <end position="70"/>
    </location>
</feature>
<dbReference type="OrthoDB" id="5953793at2759"/>
<evidence type="ECO:0000256" key="13">
    <source>
        <dbReference type="ARBA" id="ARBA00083913"/>
    </source>
</evidence>
<dbReference type="InterPro" id="IPR000276">
    <property type="entry name" value="GPCR_Rhodpsn"/>
</dbReference>
<feature type="non-terminal residue" evidence="17">
    <location>
        <position position="421"/>
    </location>
</feature>
<evidence type="ECO:0000256" key="4">
    <source>
        <dbReference type="ARBA" id="ARBA00022989"/>
    </source>
</evidence>
<feature type="non-terminal residue" evidence="17">
    <location>
        <position position="1"/>
    </location>
</feature>